<name>A0A9X4IS19_9VIBR</name>
<dbReference type="Proteomes" id="UP001140979">
    <property type="component" value="Unassembled WGS sequence"/>
</dbReference>
<dbReference type="EMBL" id="JAKNBA010000006">
    <property type="protein sequence ID" value="MDE1241573.1"/>
    <property type="molecule type" value="Genomic_DNA"/>
</dbReference>
<evidence type="ECO:0000313" key="2">
    <source>
        <dbReference type="EMBL" id="MDE1241573.1"/>
    </source>
</evidence>
<accession>A0A9X4IS19</accession>
<organism evidence="2 3">
    <name type="scientific">Vibrio aestuarianus</name>
    <dbReference type="NCBI Taxonomy" id="28171"/>
    <lineage>
        <taxon>Bacteria</taxon>
        <taxon>Pseudomonadati</taxon>
        <taxon>Pseudomonadota</taxon>
        <taxon>Gammaproteobacteria</taxon>
        <taxon>Vibrionales</taxon>
        <taxon>Vibrionaceae</taxon>
        <taxon>Vibrio</taxon>
    </lineage>
</organism>
<dbReference type="RefSeq" id="WP_274682816.1">
    <property type="nucleotide sequence ID" value="NZ_JAKNAZ010000004.1"/>
</dbReference>
<comment type="caution">
    <text evidence="2">The sequence shown here is derived from an EMBL/GenBank/DDBJ whole genome shotgun (WGS) entry which is preliminary data.</text>
</comment>
<dbReference type="AlphaFoldDB" id="A0A9X4IS19"/>
<reference evidence="2" key="1">
    <citation type="submission" date="2022-02" db="EMBL/GenBank/DDBJ databases">
        <title>Emergence and expansion in Europe of a Vibrio aestuarianus clonal complex pathogenic for oysters.</title>
        <authorList>
            <person name="Mesnil A."/>
            <person name="Travers M.-A."/>
        </authorList>
    </citation>
    <scope>NUCLEOTIDE SEQUENCE</scope>
    <source>
        <strain evidence="2">19_064_11T1</strain>
    </source>
</reference>
<protein>
    <submittedName>
        <fullName evidence="2">Uncharacterized protein</fullName>
    </submittedName>
</protein>
<gene>
    <name evidence="2" type="ORF">L9W94_05295</name>
</gene>
<evidence type="ECO:0000313" key="3">
    <source>
        <dbReference type="Proteomes" id="UP001140979"/>
    </source>
</evidence>
<evidence type="ECO:0000256" key="1">
    <source>
        <dbReference type="SAM" id="MobiDB-lite"/>
    </source>
</evidence>
<feature type="region of interest" description="Disordered" evidence="1">
    <location>
        <begin position="1"/>
        <end position="21"/>
    </location>
</feature>
<proteinExistence type="predicted"/>
<sequence length="375" mass="43087">MFAHPISGVKQRNENIEDQETSRPLLVHSVMNSPKSSSTECWGRMRSPRRRERTETWLDAFMPRPGVSTLNPVPSRLNRNGKSLRLGEPLQVVLANHSHSHEHNKKNADIQKIYSSMIGKGRVWQGLDKCMGEKSVDQLSLKNINTAYPLSKPEQQFLALFCKQDFYLSHFSNSDFRNEDGSVDILSRDKMVERGKSFAKNNTERLDIECFATTGFSFMGLECGNTSKKYSRFGNYVYKVKFSDIDKKTMSRAFCQACDFGRFDERPIDKIPDFLSGKVDYDAFFEGDNLKERRPQSLVFKGNEVIKGLGLCIIKDSRYLTDKSKSNILLARTPDEFNAILNSFFRPQMLFPISIHIPSDKLIYSKPRDVPHFYV</sequence>